<reference evidence="1" key="1">
    <citation type="journal article" date="2025" name="Int. J. Syst. Evol. Microbiol.">
        <title>Inconstantimicrobium mannanitabidum sp. nov., a novel member of the family Clostridiaceae isolated from anoxic soil under the treatment of reductive soil disinfestation.</title>
        <authorList>
            <person name="Ueki A."/>
            <person name="Tonouchi A."/>
            <person name="Honma S."/>
            <person name="Kaku N."/>
            <person name="Ueki K."/>
        </authorList>
    </citation>
    <scope>NUCLEOTIDE SEQUENCE</scope>
    <source>
        <strain evidence="1">TW13</strain>
    </source>
</reference>
<name>A0ACB5RGS7_9CLOT</name>
<comment type="caution">
    <text evidence="1">The sequence shown here is derived from an EMBL/GenBank/DDBJ whole genome shotgun (WGS) entry which is preliminary data.</text>
</comment>
<accession>A0ACB5RGS7</accession>
<sequence length="214" mass="25003">MDDVRDKILFAAKELFASQGYKKTTIRQIVEKSGVLIGSIYHFFQNKEDIFQAIVLELFNRSEELVNDHFSESESCALRYAIMCAIELKAVETNELVCEFYYEAYSSNVILDKLTARASQRSQGLFKEYNPDYTLEDYYVRTLMIKGVVRSCIASRYFKRDIEFDKMINTFIEISLHAFNVDETEIQHVKRRIGEMENDISNIVAKLEEESYVI</sequence>
<evidence type="ECO:0000313" key="2">
    <source>
        <dbReference type="Proteomes" id="UP001058074"/>
    </source>
</evidence>
<gene>
    <name evidence="1" type="ORF">rsdtw13_35170</name>
</gene>
<dbReference type="Proteomes" id="UP001058074">
    <property type="component" value="Unassembled WGS sequence"/>
</dbReference>
<evidence type="ECO:0000313" key="1">
    <source>
        <dbReference type="EMBL" id="GKX68259.1"/>
    </source>
</evidence>
<protein>
    <submittedName>
        <fullName evidence="1">Uncharacterized protein</fullName>
    </submittedName>
</protein>
<keyword evidence="2" id="KW-1185">Reference proteome</keyword>
<organism evidence="1 2">
    <name type="scientific">Inconstantimicrobium mannanitabidum</name>
    <dbReference type="NCBI Taxonomy" id="1604901"/>
    <lineage>
        <taxon>Bacteria</taxon>
        <taxon>Bacillati</taxon>
        <taxon>Bacillota</taxon>
        <taxon>Clostridia</taxon>
        <taxon>Eubacteriales</taxon>
        <taxon>Clostridiaceae</taxon>
        <taxon>Inconstantimicrobium</taxon>
    </lineage>
</organism>
<proteinExistence type="predicted"/>
<dbReference type="EMBL" id="BROD01000001">
    <property type="protein sequence ID" value="GKX68259.1"/>
    <property type="molecule type" value="Genomic_DNA"/>
</dbReference>